<name>A0A420ALK1_SPHD1</name>
<sequence>MAQVTISLPQANIQARTDYIQSFTGGQYSFTLIALLPTISTRAINSTSFVSTTGGGAVPLNVAHLKLEKINNLSLLGSSNDVILSTTNQILISSLATVSLSAGPVIINSRFVTANQTWVAGIYKTTLSLTASGILGGTITPASQDFSIDVPGFISPPASIGTTSILINDLSYYRTANGINGNSVIPLSTTVPYIPSIKSGNTQFSFSSNSAFNTTPVTPVSTVNTTLTGIANATSAALSTTDQSLTNTAGIAVPTNNNQTLTYTYNIGLNQLKTNFIQAGTYSVPLTYSWNKLSSAYPSGSLQAQANGNLSVVVSDLGEIVANQQTVNLAFATTNDYKNGVNLNMPAHLKISKTTPYNLYVRATSTSFASGANSIPLNVLRIGPMTGQSGMNTIALSTTAQQLIQGADPVIDRNLNILYSIPASATGMLLNKPAGAYSANIIFSFVAP</sequence>
<dbReference type="AlphaFoldDB" id="A0A420ALK1"/>
<evidence type="ECO:0000313" key="2">
    <source>
        <dbReference type="Proteomes" id="UP000286246"/>
    </source>
</evidence>
<reference evidence="1 2" key="1">
    <citation type="submission" date="2018-09" db="EMBL/GenBank/DDBJ databases">
        <title>Genomic Encyclopedia of Type Strains, Phase III (KMG-III): the genomes of soil and plant-associated and newly described type strains.</title>
        <authorList>
            <person name="Whitman W."/>
        </authorList>
    </citation>
    <scope>NUCLEOTIDE SEQUENCE [LARGE SCALE GENOMIC DNA]</scope>
    <source>
        <strain evidence="1 2">CECT 7938</strain>
    </source>
</reference>
<dbReference type="OrthoDB" id="632546at2"/>
<evidence type="ECO:0000313" key="1">
    <source>
        <dbReference type="EMBL" id="RKE45317.1"/>
    </source>
</evidence>
<dbReference type="Proteomes" id="UP000286246">
    <property type="component" value="Unassembled WGS sequence"/>
</dbReference>
<dbReference type="EMBL" id="RAPY01000005">
    <property type="protein sequence ID" value="RKE45317.1"/>
    <property type="molecule type" value="Genomic_DNA"/>
</dbReference>
<gene>
    <name evidence="1" type="ORF">DFQ12_4389</name>
</gene>
<accession>A0A420ALK1</accession>
<comment type="caution">
    <text evidence="1">The sequence shown here is derived from an EMBL/GenBank/DDBJ whole genome shotgun (WGS) entry which is preliminary data.</text>
</comment>
<dbReference type="RefSeq" id="WP_120261070.1">
    <property type="nucleotide sequence ID" value="NZ_RAPY01000005.1"/>
</dbReference>
<keyword evidence="2" id="KW-1185">Reference proteome</keyword>
<protein>
    <submittedName>
        <fullName evidence="1">Uncharacterized protein</fullName>
    </submittedName>
</protein>
<organism evidence="1 2">
    <name type="scientific">Sphingobacterium detergens</name>
    <dbReference type="NCBI Taxonomy" id="1145106"/>
    <lineage>
        <taxon>Bacteria</taxon>
        <taxon>Pseudomonadati</taxon>
        <taxon>Bacteroidota</taxon>
        <taxon>Sphingobacteriia</taxon>
        <taxon>Sphingobacteriales</taxon>
        <taxon>Sphingobacteriaceae</taxon>
        <taxon>Sphingobacterium</taxon>
    </lineage>
</organism>
<proteinExistence type="predicted"/>